<protein>
    <submittedName>
        <fullName evidence="1">Uncharacterized protein</fullName>
    </submittedName>
</protein>
<dbReference type="EMBL" id="BK015477">
    <property type="protein sequence ID" value="DAE08860.1"/>
    <property type="molecule type" value="Genomic_DNA"/>
</dbReference>
<accession>A0A8S5PRL4</accession>
<sequence>MKFSLSSFSGIRPATDPRLLPDDNAQIAHNCTLKSGKILPLNKDSHVKDCASSTKAVFKQAGEFIQVDFPADFATSPVNADQYDRVYFSGHPDGALRMCGKFSGSAYSTRRVYVPKPASAPTVSASSGYTFPAGKITFKTDEGFGNLVTLSPEEQTTIQENAEYSVSFEIRETYYDGFDYAWNNLSPGTGLLTIGETQLTITGGNGSVTANGVTITVSKISITQHDPSAASRYHKWTSPACTVKLKIAVSRSLGLETWRSYCYTLVDDIGQEGPPSDVSALVQTFEDYIVKVTCSPNLKASSGSSGSSSSIVFDPSKPGSIGVIGASSPSSGSSSGTAAEGFDGTLKKIRLYRTAGTETDADFFFVAEVDYAAEVTFTDATTNTALAERLILGANPPAYLSGLVKCPNGSLAAFVGRDLYFSEPYLPNKWPAKYNFVTENPIIGLASVGSAIIALTEAEPEIFTGSAPESMMQYKTSVKQSCTSKSSICTAAGRVFYASPDGLASITPEGATAVVSQNHFNRDQWQALHPDSILAASHDDKVFIFAGELVLIADLSSGLEFTTADADSDSPAIPGEWNTGTEKALCLHENTKDDTLYILLQGGSLRAFNSSEQKRIAAYRTKLIELPSARNFSVARVTFDAYSKSSSFKLSSASGSFKHTLSRPTSFRIPVMRRERTWFVDLANDRKIISLELADSTSELKSGE</sequence>
<reference evidence="1" key="1">
    <citation type="journal article" date="2021" name="Proc. Natl. Acad. Sci. U.S.A.">
        <title>A Catalog of Tens of Thousands of Viruses from Human Metagenomes Reveals Hidden Associations with Chronic Diseases.</title>
        <authorList>
            <person name="Tisza M.J."/>
            <person name="Buck C.B."/>
        </authorList>
    </citation>
    <scope>NUCLEOTIDE SEQUENCE</scope>
    <source>
        <strain evidence="1">Ct8dV2</strain>
    </source>
</reference>
<organism evidence="1">
    <name type="scientific">Podoviridae sp. ct8dV2</name>
    <dbReference type="NCBI Taxonomy" id="2825222"/>
    <lineage>
        <taxon>Viruses</taxon>
        <taxon>Duplodnaviria</taxon>
        <taxon>Heunggongvirae</taxon>
        <taxon>Uroviricota</taxon>
        <taxon>Caudoviricetes</taxon>
    </lineage>
</organism>
<proteinExistence type="predicted"/>
<evidence type="ECO:0000313" key="1">
    <source>
        <dbReference type="EMBL" id="DAE08860.1"/>
    </source>
</evidence>
<name>A0A8S5PRL4_9CAUD</name>